<evidence type="ECO:0000313" key="2">
    <source>
        <dbReference type="EMBL" id="ODS29760.1"/>
    </source>
</evidence>
<dbReference type="GO" id="GO:0003676">
    <property type="term" value="F:nucleic acid binding"/>
    <property type="evidence" value="ECO:0007669"/>
    <property type="project" value="InterPro"/>
</dbReference>
<dbReference type="PATRIC" id="fig|1872076.5.peg.6181"/>
<dbReference type="InterPro" id="IPR012337">
    <property type="entry name" value="RNaseH-like_sf"/>
</dbReference>
<gene>
    <name evidence="2" type="ORF">SCARUB_05138</name>
</gene>
<dbReference type="NCBIfam" id="NF033577">
    <property type="entry name" value="transpos_IS481"/>
    <property type="match status" value="1"/>
</dbReference>
<dbReference type="Pfam" id="PF13565">
    <property type="entry name" value="HTH_32"/>
    <property type="match status" value="1"/>
</dbReference>
<reference evidence="2 3" key="1">
    <citation type="submission" date="2016-07" db="EMBL/GenBank/DDBJ databases">
        <title>Draft genome of Scalindua rubra, obtained from a brine-seawater interface in the Red Sea, sheds light on salt adaptation in anammox bacteria.</title>
        <authorList>
            <person name="Speth D.R."/>
            <person name="Lagkouvardos I."/>
            <person name="Wang Y."/>
            <person name="Qian P.-Y."/>
            <person name="Dutilh B.E."/>
            <person name="Jetten M.S."/>
        </authorList>
    </citation>
    <scope>NUCLEOTIDE SEQUENCE [LARGE SCALE GENOMIC DNA]</scope>
    <source>
        <strain evidence="2">BSI-1</strain>
    </source>
</reference>
<dbReference type="Gene3D" id="3.30.420.10">
    <property type="entry name" value="Ribonuclease H-like superfamily/Ribonuclease H"/>
    <property type="match status" value="1"/>
</dbReference>
<dbReference type="InterPro" id="IPR036397">
    <property type="entry name" value="RNaseH_sf"/>
</dbReference>
<evidence type="ECO:0000259" key="1">
    <source>
        <dbReference type="PROSITE" id="PS50994"/>
    </source>
</evidence>
<dbReference type="PANTHER" id="PTHR35004">
    <property type="entry name" value="TRANSPOSASE RV3428C-RELATED"/>
    <property type="match status" value="1"/>
</dbReference>
<dbReference type="Pfam" id="PF00665">
    <property type="entry name" value="rve"/>
    <property type="match status" value="1"/>
</dbReference>
<protein>
    <submittedName>
        <fullName evidence="2">Integrase core domain protein</fullName>
    </submittedName>
</protein>
<feature type="domain" description="Integrase catalytic" evidence="1">
    <location>
        <begin position="135"/>
        <end position="302"/>
    </location>
</feature>
<accession>A0A1E3X2A5</accession>
<dbReference type="Proteomes" id="UP000094056">
    <property type="component" value="Unassembled WGS sequence"/>
</dbReference>
<dbReference type="InterPro" id="IPR001584">
    <property type="entry name" value="Integrase_cat-core"/>
</dbReference>
<dbReference type="PROSITE" id="PS50994">
    <property type="entry name" value="INTEGRASE"/>
    <property type="match status" value="1"/>
</dbReference>
<dbReference type="EMBL" id="MAYW01000382">
    <property type="protein sequence ID" value="ODS29760.1"/>
    <property type="molecule type" value="Genomic_DNA"/>
</dbReference>
<dbReference type="AlphaFoldDB" id="A0A1E3X2A5"/>
<sequence>MPWKEVSLMFQRLEFITMVFKPGTNMTELCKQYGISRKTGYKWLHRFINEDIHGLTDRSRQPHDSPNRTSCTMERAVLGIRENHSAWGGRKIRRRLVDKGYTAVPAASTITEIIRRYGMLDAEEAVKHVPFKRFEYEKPNQLWQMDFKGYFSLQNGHCHPLTILDDHSRFSIGLKACANEKRSTVKSHLIYVFRRYGLPEHFLMDNGPPWGAGGQSRYTKLSVWLIHLGINVIHSRPYHPQTMGKDERFHRTLKAEVLNHRKFDSIDNAQKEFDKWRYIYNLKRPHEALDMDVPASRYEPSKRMYPETLPDIEYSPGDQVRKVQEKGKISFKGKIFKVGKAFKKQLVAVRPTTKDGIYNVFFYHKKIKQIDLRYS</sequence>
<dbReference type="SUPFAM" id="SSF46689">
    <property type="entry name" value="Homeodomain-like"/>
    <property type="match status" value="1"/>
</dbReference>
<dbReference type="InterPro" id="IPR047656">
    <property type="entry name" value="IS481-like_transpos"/>
</dbReference>
<dbReference type="GO" id="GO:0015074">
    <property type="term" value="P:DNA integration"/>
    <property type="evidence" value="ECO:0007669"/>
    <property type="project" value="InterPro"/>
</dbReference>
<evidence type="ECO:0000313" key="3">
    <source>
        <dbReference type="Proteomes" id="UP000094056"/>
    </source>
</evidence>
<dbReference type="PANTHER" id="PTHR35004:SF6">
    <property type="entry name" value="TRANSPOSASE"/>
    <property type="match status" value="1"/>
</dbReference>
<dbReference type="SUPFAM" id="SSF53098">
    <property type="entry name" value="Ribonuclease H-like"/>
    <property type="match status" value="1"/>
</dbReference>
<dbReference type="InterPro" id="IPR009057">
    <property type="entry name" value="Homeodomain-like_sf"/>
</dbReference>
<comment type="caution">
    <text evidence="2">The sequence shown here is derived from an EMBL/GenBank/DDBJ whole genome shotgun (WGS) entry which is preliminary data.</text>
</comment>
<proteinExistence type="predicted"/>
<organism evidence="2 3">
    <name type="scientific">Candidatus Scalindua rubra</name>
    <dbReference type="NCBI Taxonomy" id="1872076"/>
    <lineage>
        <taxon>Bacteria</taxon>
        <taxon>Pseudomonadati</taxon>
        <taxon>Planctomycetota</taxon>
        <taxon>Candidatus Brocadiia</taxon>
        <taxon>Candidatus Brocadiales</taxon>
        <taxon>Candidatus Scalinduaceae</taxon>
        <taxon>Candidatus Scalindua</taxon>
    </lineage>
</organism>
<name>A0A1E3X2A5_9BACT</name>